<keyword evidence="2" id="KW-0808">Transferase</keyword>
<accession>A0A9P3Q6Z3</accession>
<protein>
    <submittedName>
        <fullName evidence="2">Glucose-1-phosphate cytidylyltransferase</fullName>
    </submittedName>
</protein>
<dbReference type="EMBL" id="BRZI01000013">
    <property type="protein sequence ID" value="GLD30430.1"/>
    <property type="molecule type" value="Genomic_DNA"/>
</dbReference>
<dbReference type="InterPro" id="IPR046981">
    <property type="entry name" value="G1P_cyt_trans"/>
</dbReference>
<gene>
    <name evidence="2" type="ORF">Mkiyose1413_23130</name>
</gene>
<organism evidence="2 3">
    <name type="scientific">Mycobacterium kiyosense</name>
    <dbReference type="NCBI Taxonomy" id="2871094"/>
    <lineage>
        <taxon>Bacteria</taxon>
        <taxon>Bacillati</taxon>
        <taxon>Actinomycetota</taxon>
        <taxon>Actinomycetes</taxon>
        <taxon>Mycobacteriales</taxon>
        <taxon>Mycobacteriaceae</taxon>
        <taxon>Mycobacterium</taxon>
    </lineage>
</organism>
<dbReference type="AlphaFoldDB" id="A0A9P3Q6Z3"/>
<evidence type="ECO:0000313" key="2">
    <source>
        <dbReference type="EMBL" id="GLD30430.1"/>
    </source>
</evidence>
<reference evidence="2" key="1">
    <citation type="submission" date="2022-08" db="EMBL/GenBank/DDBJ databases">
        <title>Mycobacterium kiyosense sp. nov., scotochromogenic slow-glowing species isolated from respiratory specimens.</title>
        <authorList>
            <person name="Fukano H."/>
            <person name="Kazumi Y."/>
            <person name="Sakagami N."/>
            <person name="Ato M."/>
            <person name="Mitarai S."/>
            <person name="Hoshino Y."/>
        </authorList>
    </citation>
    <scope>NUCLEOTIDE SEQUENCE</scope>
    <source>
        <strain evidence="2">1413</strain>
    </source>
</reference>
<feature type="domain" description="Nucleotidyl transferase" evidence="1">
    <location>
        <begin position="46"/>
        <end position="246"/>
    </location>
</feature>
<name>A0A9P3Q6Z3_9MYCO</name>
<keyword evidence="2" id="KW-0548">Nucleotidyltransferase</keyword>
<dbReference type="Pfam" id="PF00483">
    <property type="entry name" value="NTP_transferase"/>
    <property type="match status" value="1"/>
</dbReference>
<dbReference type="NCBIfam" id="TIGR02623">
    <property type="entry name" value="G1P_cyt_trans"/>
    <property type="match status" value="1"/>
</dbReference>
<dbReference type="GO" id="GO:0047343">
    <property type="term" value="F:glucose-1-phosphate cytidylyltransferase activity"/>
    <property type="evidence" value="ECO:0007669"/>
    <property type="project" value="InterPro"/>
</dbReference>
<dbReference type="SUPFAM" id="SSF53448">
    <property type="entry name" value="Nucleotide-diphospho-sugar transferases"/>
    <property type="match status" value="1"/>
</dbReference>
<dbReference type="Gene3D" id="3.90.550.10">
    <property type="entry name" value="Spore Coat Polysaccharide Biosynthesis Protein SpsA, Chain A"/>
    <property type="match status" value="1"/>
</dbReference>
<dbReference type="InterPro" id="IPR013446">
    <property type="entry name" value="G1P_cyt_trans-like"/>
</dbReference>
<evidence type="ECO:0000259" key="1">
    <source>
        <dbReference type="Pfam" id="PF00483"/>
    </source>
</evidence>
<sequence length="302" mass="34122">MWNIMRRPQNPSGRVAALLVCHLRDATSAKPRLGDKLLEIGTMVMKAVLLAGGLGTRMREETEFRPKPMVEVGGRPVLWHIMKILGHHGISEFVVCTGYKSEYIKGYFSNYGVSNLDFTITLGDQSSIKYHGSHDEFNWQVTVADTGLDTMTGGRIKRIRKYVGDETFLCTYGDGIADVDIPALIEFHRAHGKIATVTATQPMSRFGVIDLEQDGAVAKFREKPKTEDWINIGYFIFEPGVFDYLEGDETVLEDKPLLRLAEDRQIAAFPHHGFWQPMDTFRESQLLNNLWSGGNPPWKVWS</sequence>
<dbReference type="InterPro" id="IPR005835">
    <property type="entry name" value="NTP_transferase_dom"/>
</dbReference>
<dbReference type="Proteomes" id="UP001064782">
    <property type="component" value="Unassembled WGS sequence"/>
</dbReference>
<keyword evidence="3" id="KW-1185">Reference proteome</keyword>
<dbReference type="PANTHER" id="PTHR47183:SF1">
    <property type="entry name" value="GLUCOSE-1-PHOSPHATE CYTIDYLYLTRANSFERASE"/>
    <property type="match status" value="1"/>
</dbReference>
<proteinExistence type="predicted"/>
<dbReference type="PANTHER" id="PTHR47183">
    <property type="entry name" value="GLUCOSE-1-PHOSPHATE CYTIDYLYLTRANSFERASE-RELATED"/>
    <property type="match status" value="1"/>
</dbReference>
<evidence type="ECO:0000313" key="3">
    <source>
        <dbReference type="Proteomes" id="UP001064782"/>
    </source>
</evidence>
<dbReference type="InterPro" id="IPR029044">
    <property type="entry name" value="Nucleotide-diphossugar_trans"/>
</dbReference>
<dbReference type="GO" id="GO:0009243">
    <property type="term" value="P:O antigen biosynthetic process"/>
    <property type="evidence" value="ECO:0007669"/>
    <property type="project" value="InterPro"/>
</dbReference>
<dbReference type="CDD" id="cd02524">
    <property type="entry name" value="G1P_cytidylyltransferase"/>
    <property type="match status" value="1"/>
</dbReference>
<comment type="caution">
    <text evidence="2">The sequence shown here is derived from an EMBL/GenBank/DDBJ whole genome shotgun (WGS) entry which is preliminary data.</text>
</comment>